<evidence type="ECO:0000256" key="1">
    <source>
        <dbReference type="ARBA" id="ARBA00022714"/>
    </source>
</evidence>
<evidence type="ECO:0000256" key="4">
    <source>
        <dbReference type="ARBA" id="ARBA00023014"/>
    </source>
</evidence>
<dbReference type="AlphaFoldDB" id="A0A382IV52"/>
<gene>
    <name evidence="7" type="ORF">METZ01_LOCUS256033</name>
</gene>
<dbReference type="SUPFAM" id="SSF50022">
    <property type="entry name" value="ISP domain"/>
    <property type="match status" value="1"/>
</dbReference>
<keyword evidence="1" id="KW-0001">2Fe-2S</keyword>
<name>A0A382IV52_9ZZZZ</name>
<dbReference type="InterPro" id="IPR036922">
    <property type="entry name" value="Rieske_2Fe-2S_sf"/>
</dbReference>
<evidence type="ECO:0000313" key="7">
    <source>
        <dbReference type="EMBL" id="SVC03179.1"/>
    </source>
</evidence>
<proteinExistence type="predicted"/>
<evidence type="ECO:0000256" key="2">
    <source>
        <dbReference type="ARBA" id="ARBA00022723"/>
    </source>
</evidence>
<dbReference type="EMBL" id="UINC01069645">
    <property type="protein sequence ID" value="SVC03179.1"/>
    <property type="molecule type" value="Genomic_DNA"/>
</dbReference>
<comment type="cofactor">
    <cofactor evidence="5">
        <name>[2Fe-2S] cluster</name>
        <dbReference type="ChEBI" id="CHEBI:190135"/>
    </cofactor>
</comment>
<dbReference type="Pfam" id="PF00355">
    <property type="entry name" value="Rieske"/>
    <property type="match status" value="1"/>
</dbReference>
<dbReference type="GO" id="GO:0051537">
    <property type="term" value="F:2 iron, 2 sulfur cluster binding"/>
    <property type="evidence" value="ECO:0007669"/>
    <property type="project" value="UniProtKB-KW"/>
</dbReference>
<keyword evidence="3" id="KW-0408">Iron</keyword>
<dbReference type="PANTHER" id="PTHR21496">
    <property type="entry name" value="FERREDOXIN-RELATED"/>
    <property type="match status" value="1"/>
</dbReference>
<protein>
    <recommendedName>
        <fullName evidence="6">Rieske domain-containing protein</fullName>
    </recommendedName>
</protein>
<dbReference type="Gene3D" id="2.102.10.10">
    <property type="entry name" value="Rieske [2Fe-2S] iron-sulphur domain"/>
    <property type="match status" value="1"/>
</dbReference>
<keyword evidence="2" id="KW-0479">Metal-binding</keyword>
<sequence length="107" mass="11899">MTEFTEVADLGEVPPGERKRVEVNGELITLFNIEGELFAICDRCPHKKTTPLVRGTLNGLGVKCPNHGFRFDLKTGECDRGSEWNTRIYQVKIDNGKILLGPAINKA</sequence>
<dbReference type="PROSITE" id="PS51296">
    <property type="entry name" value="RIESKE"/>
    <property type="match status" value="1"/>
</dbReference>
<keyword evidence="4" id="KW-0411">Iron-sulfur</keyword>
<evidence type="ECO:0000256" key="5">
    <source>
        <dbReference type="ARBA" id="ARBA00034078"/>
    </source>
</evidence>
<accession>A0A382IV52</accession>
<dbReference type="GO" id="GO:0046872">
    <property type="term" value="F:metal ion binding"/>
    <property type="evidence" value="ECO:0007669"/>
    <property type="project" value="UniProtKB-KW"/>
</dbReference>
<evidence type="ECO:0000259" key="6">
    <source>
        <dbReference type="PROSITE" id="PS51296"/>
    </source>
</evidence>
<dbReference type="InterPro" id="IPR017941">
    <property type="entry name" value="Rieske_2Fe-2S"/>
</dbReference>
<reference evidence="7" key="1">
    <citation type="submission" date="2018-05" db="EMBL/GenBank/DDBJ databases">
        <authorList>
            <person name="Lanie J.A."/>
            <person name="Ng W.-L."/>
            <person name="Kazmierczak K.M."/>
            <person name="Andrzejewski T.M."/>
            <person name="Davidsen T.M."/>
            <person name="Wayne K.J."/>
            <person name="Tettelin H."/>
            <person name="Glass J.I."/>
            <person name="Rusch D."/>
            <person name="Podicherti R."/>
            <person name="Tsui H.-C.T."/>
            <person name="Winkler M.E."/>
        </authorList>
    </citation>
    <scope>NUCLEOTIDE SEQUENCE</scope>
</reference>
<feature type="domain" description="Rieske" evidence="6">
    <location>
        <begin position="5"/>
        <end position="100"/>
    </location>
</feature>
<organism evidence="7">
    <name type="scientific">marine metagenome</name>
    <dbReference type="NCBI Taxonomy" id="408172"/>
    <lineage>
        <taxon>unclassified sequences</taxon>
        <taxon>metagenomes</taxon>
        <taxon>ecological metagenomes</taxon>
    </lineage>
</organism>
<evidence type="ECO:0000256" key="3">
    <source>
        <dbReference type="ARBA" id="ARBA00023004"/>
    </source>
</evidence>
<dbReference type="PANTHER" id="PTHR21496:SF0">
    <property type="entry name" value="RIESKE DOMAIN-CONTAINING PROTEIN"/>
    <property type="match status" value="1"/>
</dbReference>